<dbReference type="PANTHER" id="PTHR13833">
    <property type="match status" value="1"/>
</dbReference>
<proteinExistence type="predicted"/>
<reference evidence="3" key="1">
    <citation type="journal article" date="2018" name="Data Brief">
        <title>Genome sequence data from 17 accessions of Ensete ventricosum, a staple food crop for millions in Ethiopia.</title>
        <authorList>
            <person name="Yemataw Z."/>
            <person name="Muzemil S."/>
            <person name="Ambachew D."/>
            <person name="Tripathi L."/>
            <person name="Tesfaye K."/>
            <person name="Chala A."/>
            <person name="Farbos A."/>
            <person name="O'Neill P."/>
            <person name="Moore K."/>
            <person name="Grant M."/>
            <person name="Studholme D.J."/>
        </authorList>
    </citation>
    <scope>NUCLEOTIDE SEQUENCE [LARGE SCALE GENOMIC DNA]</scope>
    <source>
        <tissue evidence="3">Leaf</tissue>
    </source>
</reference>
<dbReference type="Proteomes" id="UP000290560">
    <property type="component" value="Unassembled WGS sequence"/>
</dbReference>
<dbReference type="PANTHER" id="PTHR13833:SF78">
    <property type="entry name" value="POTASSIUM TRANSPORTER"/>
    <property type="match status" value="1"/>
</dbReference>
<keyword evidence="2" id="KW-0732">Signal</keyword>
<dbReference type="EMBL" id="KV875638">
    <property type="protein sequence ID" value="RZR72170.1"/>
    <property type="molecule type" value="Genomic_DNA"/>
</dbReference>
<name>A0A444DDG9_ENSVE</name>
<feature type="signal peptide" evidence="2">
    <location>
        <begin position="1"/>
        <end position="21"/>
    </location>
</feature>
<evidence type="ECO:0000256" key="2">
    <source>
        <dbReference type="SAM" id="SignalP"/>
    </source>
</evidence>
<evidence type="ECO:0000256" key="1">
    <source>
        <dbReference type="SAM" id="MobiDB-lite"/>
    </source>
</evidence>
<evidence type="ECO:0000313" key="3">
    <source>
        <dbReference type="EMBL" id="RZR72170.1"/>
    </source>
</evidence>
<feature type="chain" id="PRO_5043994506" evidence="2">
    <location>
        <begin position="22"/>
        <end position="558"/>
    </location>
</feature>
<sequence>MFILHCQLILSFVVLAEIVSAAVSNAASALLKRFWSLKSTTKTAVSGHRPLMKFESGYTVETVFDGSKLGIEPYSVEVTLSGELLLLDSVNSNLYRILLPLSRYRSSDLLAACILLPGAVISLPSPSPLPLLVPPSFAACSPRSRSVVAAAQPASVVAAALCLWSPAPPSSPHLSHCPLPSSSFPSSDRLCRGHTNPSLPSSFPPLLLPFPAATTTGPWRHHDCTTCLSPLPSSSPPHHCPFFPCLLRCFQHYSSPAPLQPRDQRCPRLLFSTSNDNNHSHCLLSFPFPRCHPSPACGSSAAVLGSYFVRRCQRTFSPLRILVPCTAAIYVPTRHCHPVPQLSLLLPSSSSLLASCCFLTHSHHFLATTPPLPSTPPPLAIVVASSAIAVAASLFHNHHNPAHLLHLQQRRHCTPVPLPSPFSPLAAVSITARTTLPASPSNACCPLLPLQPRRRWLPTPSPAATQQPTAVVPFLPSHAASRYNSIIAFAAATISLFPFNRSEQCCLHDAASLYDSNLSLSSVISTAPSSAADVPFLPLPSPTPSPETPLLPSSSGRS</sequence>
<organism evidence="3">
    <name type="scientific">Ensete ventricosum</name>
    <name type="common">Abyssinian banana</name>
    <name type="synonym">Musa ensete</name>
    <dbReference type="NCBI Taxonomy" id="4639"/>
    <lineage>
        <taxon>Eukaryota</taxon>
        <taxon>Viridiplantae</taxon>
        <taxon>Streptophyta</taxon>
        <taxon>Embryophyta</taxon>
        <taxon>Tracheophyta</taxon>
        <taxon>Spermatophyta</taxon>
        <taxon>Magnoliopsida</taxon>
        <taxon>Liliopsida</taxon>
        <taxon>Zingiberales</taxon>
        <taxon>Musaceae</taxon>
        <taxon>Ensete</taxon>
    </lineage>
</organism>
<protein>
    <submittedName>
        <fullName evidence="3">Uncharacterized protein</fullName>
    </submittedName>
</protein>
<feature type="region of interest" description="Disordered" evidence="1">
    <location>
        <begin position="535"/>
        <end position="558"/>
    </location>
</feature>
<dbReference type="AlphaFoldDB" id="A0A444DDG9"/>
<feature type="compositionally biased region" description="Pro residues" evidence="1">
    <location>
        <begin position="537"/>
        <end position="549"/>
    </location>
</feature>
<gene>
    <name evidence="3" type="ORF">BHM03_00011017</name>
</gene>
<accession>A0A444DDG9</accession>